<dbReference type="SMART" id="SM00530">
    <property type="entry name" value="HTH_XRE"/>
    <property type="match status" value="1"/>
</dbReference>
<dbReference type="Proteomes" id="UP000195455">
    <property type="component" value="Unassembled WGS sequence"/>
</dbReference>
<dbReference type="EMBL" id="NFHM01000001">
    <property type="protein sequence ID" value="OUN45610.1"/>
    <property type="molecule type" value="Genomic_DNA"/>
</dbReference>
<dbReference type="PANTHER" id="PTHR46797:SF1">
    <property type="entry name" value="METHYLPHOSPHONATE SYNTHASE"/>
    <property type="match status" value="1"/>
</dbReference>
<dbReference type="GO" id="GO:0003700">
    <property type="term" value="F:DNA-binding transcription factor activity"/>
    <property type="evidence" value="ECO:0007669"/>
    <property type="project" value="TreeGrafter"/>
</dbReference>
<dbReference type="GO" id="GO:0003677">
    <property type="term" value="F:DNA binding"/>
    <property type="evidence" value="ECO:0007669"/>
    <property type="project" value="UniProtKB-KW"/>
</dbReference>
<dbReference type="SUPFAM" id="SSF47413">
    <property type="entry name" value="lambda repressor-like DNA-binding domains"/>
    <property type="match status" value="1"/>
</dbReference>
<accession>A0A1Y3UJQ6</accession>
<reference evidence="4" key="1">
    <citation type="submission" date="2017-04" db="EMBL/GenBank/DDBJ databases">
        <title>Function of individual gut microbiota members based on whole genome sequencing of pure cultures obtained from chicken caecum.</title>
        <authorList>
            <person name="Medvecky M."/>
            <person name="Cejkova D."/>
            <person name="Polansky O."/>
            <person name="Karasova D."/>
            <person name="Kubasova T."/>
            <person name="Cizek A."/>
            <person name="Rychlik I."/>
        </authorList>
    </citation>
    <scope>NUCLEOTIDE SEQUENCE [LARGE SCALE GENOMIC DNA]</scope>
    <source>
        <strain evidence="4">An75</strain>
    </source>
</reference>
<comment type="caution">
    <text evidence="3">The sequence shown here is derived from an EMBL/GenBank/DDBJ whole genome shotgun (WGS) entry which is preliminary data.</text>
</comment>
<keyword evidence="1" id="KW-0238">DNA-binding</keyword>
<evidence type="ECO:0000256" key="1">
    <source>
        <dbReference type="ARBA" id="ARBA00023125"/>
    </source>
</evidence>
<evidence type="ECO:0000259" key="2">
    <source>
        <dbReference type="PROSITE" id="PS50943"/>
    </source>
</evidence>
<dbReference type="Pfam" id="PF01381">
    <property type="entry name" value="HTH_3"/>
    <property type="match status" value="1"/>
</dbReference>
<dbReference type="RefSeq" id="WP_087988360.1">
    <property type="nucleotide sequence ID" value="NZ_NFHM01000001.1"/>
</dbReference>
<organism evidence="3 4">
    <name type="scientific">Anaerotignum lactatifermentans</name>
    <dbReference type="NCBI Taxonomy" id="160404"/>
    <lineage>
        <taxon>Bacteria</taxon>
        <taxon>Bacillati</taxon>
        <taxon>Bacillota</taxon>
        <taxon>Clostridia</taxon>
        <taxon>Lachnospirales</taxon>
        <taxon>Anaerotignaceae</taxon>
        <taxon>Anaerotignum</taxon>
    </lineage>
</organism>
<dbReference type="CDD" id="cd00093">
    <property type="entry name" value="HTH_XRE"/>
    <property type="match status" value="1"/>
</dbReference>
<evidence type="ECO:0000313" key="4">
    <source>
        <dbReference type="Proteomes" id="UP000195455"/>
    </source>
</evidence>
<dbReference type="PANTHER" id="PTHR46797">
    <property type="entry name" value="HTH-TYPE TRANSCRIPTIONAL REGULATOR"/>
    <property type="match status" value="1"/>
</dbReference>
<proteinExistence type="predicted"/>
<dbReference type="InterPro" id="IPR050807">
    <property type="entry name" value="TransReg_Diox_bact_type"/>
</dbReference>
<name>A0A1Y3UJQ6_9FIRM</name>
<dbReference type="AlphaFoldDB" id="A0A1Y3UJQ6"/>
<sequence>MQQKKELNIQMGSRIRKARLQAGLTQEAFAELLHLGPKHISAMERGTVGLSMETLQNICQVLHVSADTLLFGDIEKSPADALSDLGGFLLKNLPRWKKSSIKYWKFLQKNKCFGRYSWNIESMISV</sequence>
<gene>
    <name evidence="3" type="ORF">B5G26_00875</name>
</gene>
<dbReference type="InterPro" id="IPR001387">
    <property type="entry name" value="Cro/C1-type_HTH"/>
</dbReference>
<dbReference type="InterPro" id="IPR010982">
    <property type="entry name" value="Lambda_DNA-bd_dom_sf"/>
</dbReference>
<dbReference type="GO" id="GO:0005829">
    <property type="term" value="C:cytosol"/>
    <property type="evidence" value="ECO:0007669"/>
    <property type="project" value="TreeGrafter"/>
</dbReference>
<feature type="domain" description="HTH cro/C1-type" evidence="2">
    <location>
        <begin position="15"/>
        <end position="69"/>
    </location>
</feature>
<dbReference type="PROSITE" id="PS50943">
    <property type="entry name" value="HTH_CROC1"/>
    <property type="match status" value="1"/>
</dbReference>
<dbReference type="Gene3D" id="1.10.260.40">
    <property type="entry name" value="lambda repressor-like DNA-binding domains"/>
    <property type="match status" value="1"/>
</dbReference>
<evidence type="ECO:0000313" key="3">
    <source>
        <dbReference type="EMBL" id="OUN45610.1"/>
    </source>
</evidence>
<protein>
    <recommendedName>
        <fullName evidence="2">HTH cro/C1-type domain-containing protein</fullName>
    </recommendedName>
</protein>